<keyword evidence="3" id="KW-0862">Zinc</keyword>
<feature type="domain" description="RING-type" evidence="4">
    <location>
        <begin position="789"/>
        <end position="823"/>
    </location>
</feature>
<dbReference type="Pfam" id="PF17122">
    <property type="entry name" value="zf-C3H2C3"/>
    <property type="match status" value="1"/>
</dbReference>
<dbReference type="Pfam" id="PF23356">
    <property type="entry name" value="TPR_PEP5_VPS11"/>
    <property type="match status" value="1"/>
</dbReference>
<sequence length="856" mass="98106">MNIQEWDSLSLFQWQACPGLVSHQNKLKSRTSCSCEGTKILSVGTLDGHILVFNSKFELLVDFVACEGGVTQQLQLTNNQSALCCICLDKQNAILIQFWSVKNVRKRISNDVVCLYERRLYGIPNPLFPATSIAISADVSFVFCGFANGTVIQLQGDFLRDLGSKQDVVFRERDSITNLAILSPRKLFVSTTTQTFLYDIFAKSIETLENSGLAIGCSEVFMQRSLVCANSSFISVYDAKNVSLLKTLHVEGTIQKIFSCFGYVCLLVSTTPSLSTQSDGNITNEETSLWFSILDLESQLTLFHFEIKEKSISNILYASDDCFFFYDDYPPQQLIRLPQDFVLYKCFETEEFEKSYLLANYLKCSKDIIRDCALRTALQYFEGGQSEKAIDYFIYAIPFSDSALIIKTYLEKRLLKCLLRYLEALAAEGHAYSFEQSTLIFLYVKLRKFNSLMTYAKSGTCSTELLLPILRKYKCFDQMEALGKIWNMPFVCLEVYQEKNLKEKAFHFLENCHDYIDMIGISNQFGTWFINSDPLRFTDKMAEVSVSLLKLGKEKNLITFLKAVYLSTFMQQPDLQMRLWDTVKVHSKDPIVLKFINTRKLHALIQKEMKCMNPDNESEAFLLIKDCKGLLDYESSILSLQAVHWSNALDLLYSQKSLNSGSNDTIIQKLLKDPKTADHLTEIYDDEAMLHLLRFLVQERSITNVHEDLFFKILENCFIQFKIPIQHILDILMKDQTLTLGTIKKLLLRWETHCSSRIDENDRQYTYLQKELVSNQSQLNSIPTEDQLCDTCEGVLKIPFSSYSCLHLVHRDCATESICPKCKSGVLDVPPINHDKHPSSFHELFSQLSLLESFML</sequence>
<evidence type="ECO:0000313" key="6">
    <source>
        <dbReference type="EMBL" id="EPY53345.1"/>
    </source>
</evidence>
<dbReference type="InterPro" id="IPR057308">
    <property type="entry name" value="CHCR_PEP5_VPS11"/>
</dbReference>
<dbReference type="GO" id="GO:0008270">
    <property type="term" value="F:zinc ion binding"/>
    <property type="evidence" value="ECO:0007669"/>
    <property type="project" value="UniProtKB-KW"/>
</dbReference>
<dbReference type="GO" id="GO:0007033">
    <property type="term" value="P:vacuole organization"/>
    <property type="evidence" value="ECO:0007669"/>
    <property type="project" value="TreeGrafter"/>
</dbReference>
<dbReference type="InterPro" id="IPR036322">
    <property type="entry name" value="WD40_repeat_dom_sf"/>
</dbReference>
<dbReference type="GO" id="GO:0006904">
    <property type="term" value="P:vesicle docking involved in exocytosis"/>
    <property type="evidence" value="ECO:0007669"/>
    <property type="project" value="TreeGrafter"/>
</dbReference>
<dbReference type="PANTHER" id="PTHR23323:SF28">
    <property type="entry name" value="PEP5-LIKE ZINC FINGER PROTEIN C16A10.03C"/>
    <property type="match status" value="1"/>
</dbReference>
<protein>
    <submittedName>
        <fullName evidence="6">Zinc finger protein Pep5/Vps11-like protein</fullName>
    </submittedName>
</protein>
<name>S9W6A7_SCHCR</name>
<dbReference type="PANTHER" id="PTHR23323">
    <property type="entry name" value="VACUOLAR PROTEIN SORTING-ASSOCIATED PROTEIN"/>
    <property type="match status" value="1"/>
</dbReference>
<dbReference type="SUPFAM" id="SSF50978">
    <property type="entry name" value="WD40 repeat-like"/>
    <property type="match status" value="1"/>
</dbReference>
<dbReference type="STRING" id="653667.S9W6A7"/>
<keyword evidence="2" id="KW-0863">Zinc-finger</keyword>
<gene>
    <name evidence="6" type="ORF">SPOG_03874</name>
</gene>
<dbReference type="InterPro" id="IPR057307">
    <property type="entry name" value="PEP5_VPS11_N"/>
</dbReference>
<dbReference type="GO" id="GO:0048284">
    <property type="term" value="P:organelle fusion"/>
    <property type="evidence" value="ECO:0007669"/>
    <property type="project" value="TreeGrafter"/>
</dbReference>
<dbReference type="GO" id="GO:0030674">
    <property type="term" value="F:protein-macromolecule adaptor activity"/>
    <property type="evidence" value="ECO:0007669"/>
    <property type="project" value="TreeGrafter"/>
</dbReference>
<evidence type="ECO:0000256" key="1">
    <source>
        <dbReference type="ARBA" id="ARBA00022723"/>
    </source>
</evidence>
<dbReference type="HOGENOM" id="CLU_333219_0_0_1"/>
<evidence type="ECO:0000256" key="2">
    <source>
        <dbReference type="ARBA" id="ARBA00022771"/>
    </source>
</evidence>
<proteinExistence type="predicted"/>
<feature type="domain" description="PEP5/VPS11 N-terminal" evidence="5">
    <location>
        <begin position="27"/>
        <end position="328"/>
    </location>
</feature>
<dbReference type="OMA" id="HRDCATE"/>
<dbReference type="RefSeq" id="XP_013021592.1">
    <property type="nucleotide sequence ID" value="XM_013166138.1"/>
</dbReference>
<dbReference type="eggNOG" id="KOG2114">
    <property type="taxonomic scope" value="Eukaryota"/>
</dbReference>
<evidence type="ECO:0000259" key="5">
    <source>
        <dbReference type="Pfam" id="PF23341"/>
    </source>
</evidence>
<evidence type="ECO:0000313" key="7">
    <source>
        <dbReference type="Proteomes" id="UP000015464"/>
    </source>
</evidence>
<evidence type="ECO:0000259" key="4">
    <source>
        <dbReference type="Pfam" id="PF17122"/>
    </source>
</evidence>
<dbReference type="GO" id="GO:0007032">
    <property type="term" value="P:endosome organization"/>
    <property type="evidence" value="ECO:0007669"/>
    <property type="project" value="TreeGrafter"/>
</dbReference>
<dbReference type="InterPro" id="IPR001841">
    <property type="entry name" value="Znf_RING"/>
</dbReference>
<accession>S9W6A7</accession>
<dbReference type="GO" id="GO:0005768">
    <property type="term" value="C:endosome"/>
    <property type="evidence" value="ECO:0007669"/>
    <property type="project" value="TreeGrafter"/>
</dbReference>
<dbReference type="Pfam" id="PF23341">
    <property type="entry name" value="PEP5_VPS11_N"/>
    <property type="match status" value="1"/>
</dbReference>
<keyword evidence="7" id="KW-1185">Reference proteome</keyword>
<dbReference type="EMBL" id="KE546988">
    <property type="protein sequence ID" value="EPY53345.1"/>
    <property type="molecule type" value="Genomic_DNA"/>
</dbReference>
<evidence type="ECO:0000256" key="3">
    <source>
        <dbReference type="ARBA" id="ARBA00022833"/>
    </source>
</evidence>
<dbReference type="GeneID" id="25038191"/>
<organism evidence="6 7">
    <name type="scientific">Schizosaccharomyces cryophilus (strain OY26 / ATCC MYA-4695 / CBS 11777 / NBRC 106824 / NRRL Y48691)</name>
    <name type="common">Fission yeast</name>
    <dbReference type="NCBI Taxonomy" id="653667"/>
    <lineage>
        <taxon>Eukaryota</taxon>
        <taxon>Fungi</taxon>
        <taxon>Dikarya</taxon>
        <taxon>Ascomycota</taxon>
        <taxon>Taphrinomycotina</taxon>
        <taxon>Schizosaccharomycetes</taxon>
        <taxon>Schizosaccharomycetales</taxon>
        <taxon>Schizosaccharomycetaceae</taxon>
        <taxon>Schizosaccharomyces</taxon>
    </lineage>
</organism>
<dbReference type="Proteomes" id="UP000015464">
    <property type="component" value="Unassembled WGS sequence"/>
</dbReference>
<dbReference type="OrthoDB" id="26184at2759"/>
<reference evidence="6 7" key="1">
    <citation type="journal article" date="2011" name="Science">
        <title>Comparative functional genomics of the fission yeasts.</title>
        <authorList>
            <person name="Rhind N."/>
            <person name="Chen Z."/>
            <person name="Yassour M."/>
            <person name="Thompson D.A."/>
            <person name="Haas B.J."/>
            <person name="Habib N."/>
            <person name="Wapinski I."/>
            <person name="Roy S."/>
            <person name="Lin M.F."/>
            <person name="Heiman D.I."/>
            <person name="Young S.K."/>
            <person name="Furuya K."/>
            <person name="Guo Y."/>
            <person name="Pidoux A."/>
            <person name="Chen H.M."/>
            <person name="Robbertse B."/>
            <person name="Goldberg J.M."/>
            <person name="Aoki K."/>
            <person name="Bayne E.H."/>
            <person name="Berlin A.M."/>
            <person name="Desjardins C.A."/>
            <person name="Dobbs E."/>
            <person name="Dukaj L."/>
            <person name="Fan L."/>
            <person name="FitzGerald M.G."/>
            <person name="French C."/>
            <person name="Gujja S."/>
            <person name="Hansen K."/>
            <person name="Keifenheim D."/>
            <person name="Levin J.Z."/>
            <person name="Mosher R.A."/>
            <person name="Mueller C.A."/>
            <person name="Pfiffner J."/>
            <person name="Priest M."/>
            <person name="Russ C."/>
            <person name="Smialowska A."/>
            <person name="Swoboda P."/>
            <person name="Sykes S.M."/>
            <person name="Vaughn M."/>
            <person name="Vengrova S."/>
            <person name="Yoder R."/>
            <person name="Zeng Q."/>
            <person name="Allshire R."/>
            <person name="Baulcombe D."/>
            <person name="Birren B.W."/>
            <person name="Brown W."/>
            <person name="Ekwall K."/>
            <person name="Kellis M."/>
            <person name="Leatherwood J."/>
            <person name="Levin H."/>
            <person name="Margalit H."/>
            <person name="Martienssen R."/>
            <person name="Nieduszynski C.A."/>
            <person name="Spatafora J.W."/>
            <person name="Friedman N."/>
            <person name="Dalgaard J.Z."/>
            <person name="Baumann P."/>
            <person name="Niki H."/>
            <person name="Regev A."/>
            <person name="Nusbaum C."/>
        </authorList>
    </citation>
    <scope>NUCLEOTIDE SEQUENCE [LARGE SCALE GENOMIC DNA]</scope>
    <source>
        <strain evidence="7">OY26 / ATCC MYA-4695 / CBS 11777 / NBRC 106824 / NRRL Y48691</strain>
    </source>
</reference>
<dbReference type="GO" id="GO:0030897">
    <property type="term" value="C:HOPS complex"/>
    <property type="evidence" value="ECO:0007669"/>
    <property type="project" value="TreeGrafter"/>
</dbReference>
<dbReference type="AlphaFoldDB" id="S9W6A7"/>
<keyword evidence="1" id="KW-0479">Metal-binding</keyword>